<evidence type="ECO:0000313" key="4">
    <source>
        <dbReference type="EMBL" id="MFD2204930.1"/>
    </source>
</evidence>
<sequence>MTRTIQEDNSQEFKTEHWPTDLTYKSEERALHISFDNGKSFALPAEYLRIESPSAEVQGHHPSQKQILTGRRMVGIIAIEPVGNYAVKLTFDDLHDTGIFSWQYLYKLALEQDTIWQKYLDELDARGLSREP</sequence>
<dbReference type="Proteomes" id="UP001597294">
    <property type="component" value="Unassembled WGS sequence"/>
</dbReference>
<dbReference type="PANTHER" id="PTHR35303:SF5">
    <property type="entry name" value="OS02G0197800 PROTEIN"/>
    <property type="match status" value="1"/>
</dbReference>
<evidence type="ECO:0000256" key="1">
    <source>
        <dbReference type="ARBA" id="ARBA00022723"/>
    </source>
</evidence>
<dbReference type="PANTHER" id="PTHR35303">
    <property type="entry name" value="OS02G0197800 PROTEIN"/>
    <property type="match status" value="1"/>
</dbReference>
<reference evidence="5" key="1">
    <citation type="journal article" date="2019" name="Int. J. Syst. Evol. Microbiol.">
        <title>The Global Catalogue of Microorganisms (GCM) 10K type strain sequencing project: providing services to taxonomists for standard genome sequencing and annotation.</title>
        <authorList>
            <consortium name="The Broad Institute Genomics Platform"/>
            <consortium name="The Broad Institute Genome Sequencing Center for Infectious Disease"/>
            <person name="Wu L."/>
            <person name="Ma J."/>
        </authorList>
    </citation>
    <scope>NUCLEOTIDE SEQUENCE [LARGE SCALE GENOMIC DNA]</scope>
    <source>
        <strain evidence="5">CGMCC 4.7192</strain>
    </source>
</reference>
<proteinExistence type="predicted"/>
<accession>A0ABW5BGX2</accession>
<evidence type="ECO:0000256" key="2">
    <source>
        <dbReference type="ARBA" id="ARBA00023004"/>
    </source>
</evidence>
<dbReference type="Gene3D" id="3.30.2020.30">
    <property type="match status" value="1"/>
</dbReference>
<name>A0ABW5BGX2_9PROT</name>
<organism evidence="4 5">
    <name type="scientific">Kiloniella antarctica</name>
    <dbReference type="NCBI Taxonomy" id="1550907"/>
    <lineage>
        <taxon>Bacteria</taxon>
        <taxon>Pseudomonadati</taxon>
        <taxon>Pseudomonadota</taxon>
        <taxon>Alphaproteobacteria</taxon>
        <taxon>Rhodospirillales</taxon>
        <taxon>Kiloniellaceae</taxon>
        <taxon>Kiloniella</taxon>
    </lineage>
</organism>
<comment type="caution">
    <text evidence="4">The sequence shown here is derived from an EMBL/GenBank/DDBJ whole genome shotgun (WGS) entry which is preliminary data.</text>
</comment>
<dbReference type="InterPro" id="IPR010376">
    <property type="entry name" value="GBBH-like_N"/>
</dbReference>
<keyword evidence="2" id="KW-0408">Iron</keyword>
<dbReference type="InterPro" id="IPR038492">
    <property type="entry name" value="GBBH-like_N_sf"/>
</dbReference>
<dbReference type="EMBL" id="JBHUII010000001">
    <property type="protein sequence ID" value="MFD2204930.1"/>
    <property type="molecule type" value="Genomic_DNA"/>
</dbReference>
<dbReference type="Pfam" id="PF06155">
    <property type="entry name" value="GBBH-like_N"/>
    <property type="match status" value="1"/>
</dbReference>
<dbReference type="RefSeq" id="WP_380248989.1">
    <property type="nucleotide sequence ID" value="NZ_JBHUII010000001.1"/>
</dbReference>
<protein>
    <submittedName>
        <fullName evidence="4">Gamma-butyrobetaine hydroxylase-like domain-containing protein</fullName>
    </submittedName>
</protein>
<evidence type="ECO:0000313" key="5">
    <source>
        <dbReference type="Proteomes" id="UP001597294"/>
    </source>
</evidence>
<keyword evidence="5" id="KW-1185">Reference proteome</keyword>
<evidence type="ECO:0000259" key="3">
    <source>
        <dbReference type="Pfam" id="PF06155"/>
    </source>
</evidence>
<keyword evidence="1" id="KW-0479">Metal-binding</keyword>
<gene>
    <name evidence="4" type="ORF">ACFSKO_04885</name>
</gene>
<feature type="domain" description="Gamma-butyrobetaine hydroxylase-like N-terminal" evidence="3">
    <location>
        <begin position="24"/>
        <end position="106"/>
    </location>
</feature>